<feature type="non-terminal residue" evidence="6">
    <location>
        <position position="1"/>
    </location>
</feature>
<evidence type="ECO:0000256" key="2">
    <source>
        <dbReference type="ARBA" id="ARBA00007267"/>
    </source>
</evidence>
<feature type="region of interest" description="Disordered" evidence="4">
    <location>
        <begin position="47"/>
        <end position="152"/>
    </location>
</feature>
<comment type="subcellular location">
    <subcellularLocation>
        <location evidence="1">Nucleus</location>
    </subcellularLocation>
</comment>
<dbReference type="InterPro" id="IPR033467">
    <property type="entry name" value="Tesmin/TSO1-like_CXC"/>
</dbReference>
<dbReference type="InterPro" id="IPR005172">
    <property type="entry name" value="CRC"/>
</dbReference>
<evidence type="ECO:0000259" key="5">
    <source>
        <dbReference type="PROSITE" id="PS51634"/>
    </source>
</evidence>
<dbReference type="InterPro" id="IPR044522">
    <property type="entry name" value="TSO1-like"/>
</dbReference>
<sequence length="461" mass="49915">PPCRPIQPFASLSNPSSLRALPLRPHTGQTASLSLSLSLARLRFAVTANPAPPPPPIEAPPAPDPMDTEEAPKPPEAELVGSEPDDAGRTAPPPPPPAPTPAPAPTPPAAAEAAAPESVLPAAASPPPAEVNGSFDRRKKRKADEGDGSRTCSCKKSKCLKLYCVCYASGSHCTESCGCEPCHNNKPIQGAPRIAPPPILPVKFAPTLETGQDTAEQLIRSPMDLVRRKCTCKKSGCLKKYCDCFQGGAGCSINCKCDDCRNPFGKKVGVILDVKSGLAAPLTLNDGNGAEIDSSDDEDDYYMNRTLSPIPPSPVSRESSFQQETLVGIEVQTMNGHLYPKPLTQVRPESSSWQLSRRPGEESRVEQWNFSRRPSEDRTSDAMEGHADPKFQRNNKKVENHVDKFSIPRCIEVMNAMTDLSPVEKSLAPDVFLNPSNREIFLSLCVEVRTLWLKRKMKSLV</sequence>
<feature type="compositionally biased region" description="Low complexity" evidence="4">
    <location>
        <begin position="109"/>
        <end position="123"/>
    </location>
</feature>
<feature type="region of interest" description="Disordered" evidence="4">
    <location>
        <begin position="1"/>
        <end position="31"/>
    </location>
</feature>
<feature type="region of interest" description="Disordered" evidence="4">
    <location>
        <begin position="340"/>
        <end position="397"/>
    </location>
</feature>
<dbReference type="PROSITE" id="PS51634">
    <property type="entry name" value="CRC"/>
    <property type="match status" value="1"/>
</dbReference>
<evidence type="ECO:0000256" key="4">
    <source>
        <dbReference type="SAM" id="MobiDB-lite"/>
    </source>
</evidence>
<name>A0A5J9WP70_9POAL</name>
<dbReference type="EMBL" id="RWGY01000002">
    <property type="protein sequence ID" value="TVU49190.1"/>
    <property type="molecule type" value="Genomic_DNA"/>
</dbReference>
<evidence type="ECO:0000313" key="6">
    <source>
        <dbReference type="EMBL" id="TVU49190.1"/>
    </source>
</evidence>
<dbReference type="AlphaFoldDB" id="A0A5J9WP70"/>
<gene>
    <name evidence="6" type="ORF">EJB05_00488</name>
</gene>
<proteinExistence type="inferred from homology"/>
<organism evidence="6 7">
    <name type="scientific">Eragrostis curvula</name>
    <name type="common">weeping love grass</name>
    <dbReference type="NCBI Taxonomy" id="38414"/>
    <lineage>
        <taxon>Eukaryota</taxon>
        <taxon>Viridiplantae</taxon>
        <taxon>Streptophyta</taxon>
        <taxon>Embryophyta</taxon>
        <taxon>Tracheophyta</taxon>
        <taxon>Spermatophyta</taxon>
        <taxon>Magnoliopsida</taxon>
        <taxon>Liliopsida</taxon>
        <taxon>Poales</taxon>
        <taxon>Poaceae</taxon>
        <taxon>PACMAD clade</taxon>
        <taxon>Chloridoideae</taxon>
        <taxon>Eragrostideae</taxon>
        <taxon>Eragrostidinae</taxon>
        <taxon>Eragrostis</taxon>
    </lineage>
</organism>
<dbReference type="PANTHER" id="PTHR46159">
    <property type="entry name" value="PROTEIN TESMIN/TSO1-LIKE CXC 2"/>
    <property type="match status" value="1"/>
</dbReference>
<comment type="similarity">
    <text evidence="2">Belongs to the lin-54 family.</text>
</comment>
<evidence type="ECO:0000313" key="7">
    <source>
        <dbReference type="Proteomes" id="UP000324897"/>
    </source>
</evidence>
<dbReference type="SMART" id="SM01114">
    <property type="entry name" value="CXC"/>
    <property type="match status" value="2"/>
</dbReference>
<accession>A0A5J9WP70</accession>
<dbReference type="Gramene" id="TVU49190">
    <property type="protein sequence ID" value="TVU49190"/>
    <property type="gene ID" value="EJB05_00488"/>
</dbReference>
<dbReference type="Pfam" id="PF03638">
    <property type="entry name" value="TCR"/>
    <property type="match status" value="2"/>
</dbReference>
<dbReference type="OrthoDB" id="1921318at2759"/>
<dbReference type="PANTHER" id="PTHR46159:SF6">
    <property type="entry name" value="OS12G0605300 PROTEIN"/>
    <property type="match status" value="1"/>
</dbReference>
<feature type="compositionally biased region" description="Pro residues" evidence="4">
    <location>
        <begin position="50"/>
        <end position="64"/>
    </location>
</feature>
<dbReference type="GO" id="GO:0003700">
    <property type="term" value="F:DNA-binding transcription factor activity"/>
    <property type="evidence" value="ECO:0007669"/>
    <property type="project" value="InterPro"/>
</dbReference>
<evidence type="ECO:0000256" key="1">
    <source>
        <dbReference type="ARBA" id="ARBA00004123"/>
    </source>
</evidence>
<feature type="compositionally biased region" description="Pro residues" evidence="4">
    <location>
        <begin position="91"/>
        <end position="108"/>
    </location>
</feature>
<evidence type="ECO:0000256" key="3">
    <source>
        <dbReference type="ARBA" id="ARBA00023242"/>
    </source>
</evidence>
<protein>
    <recommendedName>
        <fullName evidence="5">CRC domain-containing protein</fullName>
    </recommendedName>
</protein>
<keyword evidence="3" id="KW-0539">Nucleus</keyword>
<reference evidence="6 7" key="1">
    <citation type="journal article" date="2019" name="Sci. Rep.">
        <title>A high-quality genome of Eragrostis curvula grass provides insights into Poaceae evolution and supports new strategies to enhance forage quality.</title>
        <authorList>
            <person name="Carballo J."/>
            <person name="Santos B.A.C.M."/>
            <person name="Zappacosta D."/>
            <person name="Garbus I."/>
            <person name="Selva J.P."/>
            <person name="Gallo C.A."/>
            <person name="Diaz A."/>
            <person name="Albertini E."/>
            <person name="Caccamo M."/>
            <person name="Echenique V."/>
        </authorList>
    </citation>
    <scope>NUCLEOTIDE SEQUENCE [LARGE SCALE GENOMIC DNA]</scope>
    <source>
        <strain evidence="7">cv. Victoria</strain>
        <tissue evidence="6">Leaf</tissue>
    </source>
</reference>
<dbReference type="GO" id="GO:0005634">
    <property type="term" value="C:nucleus"/>
    <property type="evidence" value="ECO:0007669"/>
    <property type="project" value="UniProtKB-SubCell"/>
</dbReference>
<dbReference type="Proteomes" id="UP000324897">
    <property type="component" value="Chromosome 6"/>
</dbReference>
<feature type="compositionally biased region" description="Basic and acidic residues" evidence="4">
    <location>
        <begin position="373"/>
        <end position="397"/>
    </location>
</feature>
<feature type="domain" description="CRC" evidence="5">
    <location>
        <begin position="148"/>
        <end position="265"/>
    </location>
</feature>
<keyword evidence="7" id="KW-1185">Reference proteome</keyword>
<comment type="caution">
    <text evidence="6">The sequence shown here is derived from an EMBL/GenBank/DDBJ whole genome shotgun (WGS) entry which is preliminary data.</text>
</comment>